<dbReference type="InterPro" id="IPR041474">
    <property type="entry name" value="NicS_C"/>
</dbReference>
<dbReference type="InterPro" id="IPR036271">
    <property type="entry name" value="Tet_transcr_reg_TetR-rel_C_sf"/>
</dbReference>
<keyword evidence="3" id="KW-1133">Transmembrane helix</keyword>
<dbReference type="PROSITE" id="PS50977">
    <property type="entry name" value="HTH_TETR_2"/>
    <property type="match status" value="1"/>
</dbReference>
<keyword evidence="1 2" id="KW-0238">DNA-binding</keyword>
<evidence type="ECO:0000256" key="3">
    <source>
        <dbReference type="SAM" id="Phobius"/>
    </source>
</evidence>
<dbReference type="Pfam" id="PF17938">
    <property type="entry name" value="TetR_C_29"/>
    <property type="match status" value="1"/>
</dbReference>
<keyword evidence="6" id="KW-1185">Reference proteome</keyword>
<dbReference type="Pfam" id="PF00440">
    <property type="entry name" value="TetR_N"/>
    <property type="match status" value="1"/>
</dbReference>
<keyword evidence="3" id="KW-0472">Membrane</keyword>
<dbReference type="InterPro" id="IPR050109">
    <property type="entry name" value="HTH-type_TetR-like_transc_reg"/>
</dbReference>
<gene>
    <name evidence="5" type="ORF">SAMN04488055_2158</name>
</gene>
<feature type="DNA-binding region" description="H-T-H motif" evidence="2">
    <location>
        <begin position="28"/>
        <end position="47"/>
    </location>
</feature>
<dbReference type="GO" id="GO:0003677">
    <property type="term" value="F:DNA binding"/>
    <property type="evidence" value="ECO:0007669"/>
    <property type="project" value="UniProtKB-UniRule"/>
</dbReference>
<evidence type="ECO:0000313" key="6">
    <source>
        <dbReference type="Proteomes" id="UP000185003"/>
    </source>
</evidence>
<evidence type="ECO:0000256" key="2">
    <source>
        <dbReference type="PROSITE-ProRule" id="PRU00335"/>
    </source>
</evidence>
<evidence type="ECO:0000313" key="5">
    <source>
        <dbReference type="EMBL" id="SIN93257.1"/>
    </source>
</evidence>
<dbReference type="Proteomes" id="UP000185003">
    <property type="component" value="Unassembled WGS sequence"/>
</dbReference>
<name>A0A1N6FDC5_9BACT</name>
<reference evidence="6" key="1">
    <citation type="submission" date="2016-11" db="EMBL/GenBank/DDBJ databases">
        <authorList>
            <person name="Varghese N."/>
            <person name="Submissions S."/>
        </authorList>
    </citation>
    <scope>NUCLEOTIDE SEQUENCE [LARGE SCALE GENOMIC DNA]</scope>
    <source>
        <strain evidence="6">DSM 24787</strain>
    </source>
</reference>
<organism evidence="5 6">
    <name type="scientific">Chitinophaga niabensis</name>
    <dbReference type="NCBI Taxonomy" id="536979"/>
    <lineage>
        <taxon>Bacteria</taxon>
        <taxon>Pseudomonadati</taxon>
        <taxon>Bacteroidota</taxon>
        <taxon>Chitinophagia</taxon>
        <taxon>Chitinophagales</taxon>
        <taxon>Chitinophagaceae</taxon>
        <taxon>Chitinophaga</taxon>
    </lineage>
</organism>
<dbReference type="RefSeq" id="WP_074239241.1">
    <property type="nucleotide sequence ID" value="NZ_FSRA01000001.1"/>
</dbReference>
<dbReference type="Gene3D" id="1.10.357.10">
    <property type="entry name" value="Tetracycline Repressor, domain 2"/>
    <property type="match status" value="1"/>
</dbReference>
<protein>
    <submittedName>
        <fullName evidence="5">Regulatory protein, tetR family</fullName>
    </submittedName>
</protein>
<dbReference type="OrthoDB" id="9789566at2"/>
<dbReference type="InterPro" id="IPR009057">
    <property type="entry name" value="Homeodomain-like_sf"/>
</dbReference>
<dbReference type="PANTHER" id="PTHR30328:SF54">
    <property type="entry name" value="HTH-TYPE TRANSCRIPTIONAL REPRESSOR SCO4008"/>
    <property type="match status" value="1"/>
</dbReference>
<dbReference type="EMBL" id="FSRA01000001">
    <property type="protein sequence ID" value="SIN93257.1"/>
    <property type="molecule type" value="Genomic_DNA"/>
</dbReference>
<dbReference type="PANTHER" id="PTHR30328">
    <property type="entry name" value="TRANSCRIPTIONAL REPRESSOR"/>
    <property type="match status" value="1"/>
</dbReference>
<sequence>MQTTNTTEQQIIDAAKKIFMQKGLAGARMQDIADEAGINKAMLHYYYRSKDKLFDMVFQEAMENLLKRINVIFKGEMAFEEKVAAAVDHYITFLSGNPHLPVFIINEINQNPDRIVERFVHAPDFPDIKQFMKEMLVEMEKGTIRKMNPMQLMMNMLSMCIFPFVARPLISNVFGMNDQQYSALMEERKKSVTEFILMSLRP</sequence>
<dbReference type="STRING" id="536979.SAMN04488055_2158"/>
<feature type="domain" description="HTH tetR-type" evidence="4">
    <location>
        <begin position="5"/>
        <end position="65"/>
    </location>
</feature>
<dbReference type="SUPFAM" id="SSF46689">
    <property type="entry name" value="Homeodomain-like"/>
    <property type="match status" value="1"/>
</dbReference>
<proteinExistence type="predicted"/>
<dbReference type="InterPro" id="IPR001647">
    <property type="entry name" value="HTH_TetR"/>
</dbReference>
<feature type="transmembrane region" description="Helical" evidence="3">
    <location>
        <begin position="152"/>
        <end position="170"/>
    </location>
</feature>
<accession>A0A1N6FDC5</accession>
<dbReference type="SUPFAM" id="SSF48498">
    <property type="entry name" value="Tetracyclin repressor-like, C-terminal domain"/>
    <property type="match status" value="1"/>
</dbReference>
<keyword evidence="3" id="KW-0812">Transmembrane</keyword>
<evidence type="ECO:0000256" key="1">
    <source>
        <dbReference type="ARBA" id="ARBA00023125"/>
    </source>
</evidence>
<evidence type="ECO:0000259" key="4">
    <source>
        <dbReference type="PROSITE" id="PS50977"/>
    </source>
</evidence>
<dbReference type="AlphaFoldDB" id="A0A1N6FDC5"/>
<dbReference type="PRINTS" id="PR00455">
    <property type="entry name" value="HTHTETR"/>
</dbReference>